<dbReference type="KEGG" id="tbg:TbgDal_IX8830"/>
<evidence type="ECO:0000313" key="4">
    <source>
        <dbReference type="Proteomes" id="UP000002316"/>
    </source>
</evidence>
<dbReference type="GeneID" id="23860945"/>
<keyword evidence="2" id="KW-0812">Transmembrane</keyword>
<feature type="region of interest" description="Disordered" evidence="1">
    <location>
        <begin position="88"/>
        <end position="114"/>
    </location>
</feature>
<feature type="compositionally biased region" description="Basic residues" evidence="1">
    <location>
        <begin position="89"/>
        <end position="114"/>
    </location>
</feature>
<keyword evidence="2" id="KW-1133">Transmembrane helix</keyword>
<dbReference type="Proteomes" id="UP000002316">
    <property type="component" value="Chromosome 9"/>
</dbReference>
<organism evidence="3 4">
    <name type="scientific">Trypanosoma brucei gambiense (strain MHOM/CI/86/DAL972)</name>
    <dbReference type="NCBI Taxonomy" id="679716"/>
    <lineage>
        <taxon>Eukaryota</taxon>
        <taxon>Discoba</taxon>
        <taxon>Euglenozoa</taxon>
        <taxon>Kinetoplastea</taxon>
        <taxon>Metakinetoplastina</taxon>
        <taxon>Trypanosomatida</taxon>
        <taxon>Trypanosomatidae</taxon>
        <taxon>Trypanosoma</taxon>
    </lineage>
</organism>
<feature type="transmembrane region" description="Helical" evidence="2">
    <location>
        <begin position="17"/>
        <end position="39"/>
    </location>
</feature>
<sequence>MHKYKHLACNATGNLCFFYLFFFVLPLLAFFLFFFLFSLRIYHAPLFIIDSLTAKLHKNTKPKRPVSRVVSRDGYSYCSKFESQCRGVGTKRKTERKKKQSQMNKQIKKRRNEL</sequence>
<evidence type="ECO:0000313" key="3">
    <source>
        <dbReference type="EMBL" id="CBH14807.1"/>
    </source>
</evidence>
<protein>
    <submittedName>
        <fullName evidence="3">Uncharacterized protein</fullName>
    </submittedName>
</protein>
<evidence type="ECO:0000256" key="2">
    <source>
        <dbReference type="SAM" id="Phobius"/>
    </source>
</evidence>
<dbReference type="RefSeq" id="XP_011777073.1">
    <property type="nucleotide sequence ID" value="XM_011778771.1"/>
</dbReference>
<dbReference type="EMBL" id="FN554972">
    <property type="protein sequence ID" value="CBH14807.1"/>
    <property type="molecule type" value="Genomic_DNA"/>
</dbReference>
<keyword evidence="2" id="KW-0472">Membrane</keyword>
<accession>C9ZZF8</accession>
<dbReference type="AlphaFoldDB" id="C9ZZF8"/>
<proteinExistence type="predicted"/>
<name>C9ZZF8_TRYB9</name>
<reference evidence="4" key="1">
    <citation type="journal article" date="2010" name="PLoS Negl. Trop. Dis.">
        <title>The genome sequence of Trypanosoma brucei gambiense, causative agent of chronic human african trypanosomiasis.</title>
        <authorList>
            <person name="Jackson A.P."/>
            <person name="Sanders M."/>
            <person name="Berry A."/>
            <person name="McQuillan J."/>
            <person name="Aslett M.A."/>
            <person name="Quail M.A."/>
            <person name="Chukualim B."/>
            <person name="Capewell P."/>
            <person name="MacLeod A."/>
            <person name="Melville S.E."/>
            <person name="Gibson W."/>
            <person name="Barry J.D."/>
            <person name="Berriman M."/>
            <person name="Hertz-Fowler C."/>
        </authorList>
    </citation>
    <scope>NUCLEOTIDE SEQUENCE [LARGE SCALE GENOMIC DNA]</scope>
    <source>
        <strain evidence="4">MHOM/CI/86/DAL972</strain>
    </source>
</reference>
<evidence type="ECO:0000256" key="1">
    <source>
        <dbReference type="SAM" id="MobiDB-lite"/>
    </source>
</evidence>
<gene>
    <name evidence="3" type="ORF">TbgDal_IX8830</name>
</gene>